<gene>
    <name evidence="8" type="ORF">E1298_31635</name>
</gene>
<evidence type="ECO:0000313" key="8">
    <source>
        <dbReference type="EMBL" id="TDD75382.1"/>
    </source>
</evidence>
<feature type="transmembrane region" description="Helical" evidence="6">
    <location>
        <begin position="182"/>
        <end position="200"/>
    </location>
</feature>
<feature type="transmembrane region" description="Helical" evidence="6">
    <location>
        <begin position="277"/>
        <end position="296"/>
    </location>
</feature>
<reference evidence="8 9" key="1">
    <citation type="submission" date="2019-03" db="EMBL/GenBank/DDBJ databases">
        <title>Draft genome sequences of novel Actinobacteria.</title>
        <authorList>
            <person name="Sahin N."/>
            <person name="Ay H."/>
            <person name="Saygin H."/>
        </authorList>
    </citation>
    <scope>NUCLEOTIDE SEQUENCE [LARGE SCALE GENOMIC DNA]</scope>
    <source>
        <strain evidence="8 9">H3C3</strain>
    </source>
</reference>
<keyword evidence="8" id="KW-0436">Ligase</keyword>
<sequence length="546" mass="57145">MLQQRVVERGGSAPLRSDQQEVGAGAQGGRAHPVSPDHAAARGHDGAGQSRSIHSGHSTGPPAVFLVASSELARVPMTVKGIFPRRTPPPPSAGWWAVALPLALMLASDYKLRSRDVDQAVGGSADLTVLIEVAVYGMAALYLVYTFGLRPPSRRITGLLFAAWTFCGYVAFSALWSPFKSLGLVRGAQLMVTMLLAHLIATRATPADLRRLAHAFIGIVVVSVGIGVAHPFPRTRLTEERFNWLYVHPVQAGVYLGIAVLLTVGYLIRWTTPRDRLWHPLLYLGALAVLSGALVATGTRGAALGCALGLVVLLATARGPRGRIDVLVMGAAVAVVGVLAFSNSILAFVARGESAETLSSLNSRTDLWTLAMAAYSEEPIFGRGLGASRGLFLDDIGLGGGHNAFVNALVDNGTVGTAAFVTLLMTLGFVLLMLARHRTLRADAGMLLGILGFFLADSITTEGLAAPANVSSMWLLLLVAWSETLRRQGGDPPQAPGAAIGEARDEAPGAALGAAPGEGRGDRAARVRVSAVVPAPPHVEGAPQQP</sequence>
<evidence type="ECO:0000256" key="6">
    <source>
        <dbReference type="SAM" id="Phobius"/>
    </source>
</evidence>
<feature type="transmembrane region" description="Helical" evidence="6">
    <location>
        <begin position="156"/>
        <end position="176"/>
    </location>
</feature>
<proteinExistence type="predicted"/>
<dbReference type="OrthoDB" id="3610882at2"/>
<comment type="subcellular location">
    <subcellularLocation>
        <location evidence="1">Membrane</location>
        <topology evidence="1">Multi-pass membrane protein</topology>
    </subcellularLocation>
</comment>
<dbReference type="InterPro" id="IPR007016">
    <property type="entry name" value="O-antigen_ligase-rel_domated"/>
</dbReference>
<keyword evidence="9" id="KW-1185">Reference proteome</keyword>
<feature type="transmembrane region" description="Helical" evidence="6">
    <location>
        <begin position="130"/>
        <end position="149"/>
    </location>
</feature>
<feature type="transmembrane region" description="Helical" evidence="6">
    <location>
        <begin position="442"/>
        <end position="459"/>
    </location>
</feature>
<feature type="region of interest" description="Disordered" evidence="5">
    <location>
        <begin position="1"/>
        <end position="58"/>
    </location>
</feature>
<comment type="caution">
    <text evidence="8">The sequence shown here is derived from an EMBL/GenBank/DDBJ whole genome shotgun (WGS) entry which is preliminary data.</text>
</comment>
<keyword evidence="2 6" id="KW-0812">Transmembrane</keyword>
<evidence type="ECO:0000259" key="7">
    <source>
        <dbReference type="Pfam" id="PF04932"/>
    </source>
</evidence>
<dbReference type="PANTHER" id="PTHR37422">
    <property type="entry name" value="TEICHURONIC ACID BIOSYNTHESIS PROTEIN TUAE"/>
    <property type="match status" value="1"/>
</dbReference>
<dbReference type="Pfam" id="PF04932">
    <property type="entry name" value="Wzy_C"/>
    <property type="match status" value="1"/>
</dbReference>
<accession>A0A4R5AXI1</accession>
<name>A0A4R5AXI1_9ACTN</name>
<feature type="domain" description="O-antigen ligase-related" evidence="7">
    <location>
        <begin position="286"/>
        <end position="421"/>
    </location>
</feature>
<protein>
    <submittedName>
        <fullName evidence="8">O-antigen ligase family protein</fullName>
    </submittedName>
</protein>
<feature type="compositionally biased region" description="Polar residues" evidence="5">
    <location>
        <begin position="49"/>
        <end position="58"/>
    </location>
</feature>
<feature type="transmembrane region" description="Helical" evidence="6">
    <location>
        <begin position="415"/>
        <end position="435"/>
    </location>
</feature>
<feature type="transmembrane region" description="Helical" evidence="6">
    <location>
        <begin position="212"/>
        <end position="232"/>
    </location>
</feature>
<evidence type="ECO:0000256" key="1">
    <source>
        <dbReference type="ARBA" id="ARBA00004141"/>
    </source>
</evidence>
<feature type="compositionally biased region" description="Low complexity" evidence="5">
    <location>
        <begin position="508"/>
        <end position="517"/>
    </location>
</feature>
<dbReference type="Proteomes" id="UP000294513">
    <property type="component" value="Unassembled WGS sequence"/>
</dbReference>
<dbReference type="PANTHER" id="PTHR37422:SF13">
    <property type="entry name" value="LIPOPOLYSACCHARIDE BIOSYNTHESIS PROTEIN PA4999-RELATED"/>
    <property type="match status" value="1"/>
</dbReference>
<organism evidence="8 9">
    <name type="scientific">Actinomadura rubrisoli</name>
    <dbReference type="NCBI Taxonomy" id="2530368"/>
    <lineage>
        <taxon>Bacteria</taxon>
        <taxon>Bacillati</taxon>
        <taxon>Actinomycetota</taxon>
        <taxon>Actinomycetes</taxon>
        <taxon>Streptosporangiales</taxon>
        <taxon>Thermomonosporaceae</taxon>
        <taxon>Actinomadura</taxon>
    </lineage>
</organism>
<feature type="transmembrane region" description="Helical" evidence="6">
    <location>
        <begin position="326"/>
        <end position="350"/>
    </location>
</feature>
<dbReference type="GO" id="GO:0016874">
    <property type="term" value="F:ligase activity"/>
    <property type="evidence" value="ECO:0007669"/>
    <property type="project" value="UniProtKB-KW"/>
</dbReference>
<evidence type="ECO:0000256" key="5">
    <source>
        <dbReference type="SAM" id="MobiDB-lite"/>
    </source>
</evidence>
<evidence type="ECO:0000256" key="4">
    <source>
        <dbReference type="ARBA" id="ARBA00023136"/>
    </source>
</evidence>
<dbReference type="GO" id="GO:0016020">
    <property type="term" value="C:membrane"/>
    <property type="evidence" value="ECO:0007669"/>
    <property type="project" value="UniProtKB-SubCell"/>
</dbReference>
<dbReference type="InterPro" id="IPR051533">
    <property type="entry name" value="WaaL-like"/>
</dbReference>
<feature type="transmembrane region" description="Helical" evidence="6">
    <location>
        <begin position="93"/>
        <end position="110"/>
    </location>
</feature>
<feature type="transmembrane region" description="Helical" evidence="6">
    <location>
        <begin position="252"/>
        <end position="270"/>
    </location>
</feature>
<feature type="region of interest" description="Disordered" evidence="5">
    <location>
        <begin position="488"/>
        <end position="525"/>
    </location>
</feature>
<keyword evidence="3 6" id="KW-1133">Transmembrane helix</keyword>
<keyword evidence="4 6" id="KW-0472">Membrane</keyword>
<feature type="transmembrane region" description="Helical" evidence="6">
    <location>
        <begin position="302"/>
        <end position="319"/>
    </location>
</feature>
<dbReference type="AlphaFoldDB" id="A0A4R5AXI1"/>
<dbReference type="EMBL" id="SMKU01000224">
    <property type="protein sequence ID" value="TDD75382.1"/>
    <property type="molecule type" value="Genomic_DNA"/>
</dbReference>
<evidence type="ECO:0000313" key="9">
    <source>
        <dbReference type="Proteomes" id="UP000294513"/>
    </source>
</evidence>
<evidence type="ECO:0000256" key="3">
    <source>
        <dbReference type="ARBA" id="ARBA00022989"/>
    </source>
</evidence>
<evidence type="ECO:0000256" key="2">
    <source>
        <dbReference type="ARBA" id="ARBA00022692"/>
    </source>
</evidence>